<sequence length="85" mass="9419">MALPGDVVTLLAALFMLFGVPLILFSIIFLYTGYVRHDAERYLEELEAEDGEVLQAEDGEVLQAEDGEALEAEDGEILEAETDER</sequence>
<proteinExistence type="predicted"/>
<dbReference type="AlphaFoldDB" id="A0A3N6PMZ6"/>
<evidence type="ECO:0000256" key="1">
    <source>
        <dbReference type="SAM" id="MobiDB-lite"/>
    </source>
</evidence>
<dbReference type="Proteomes" id="UP000281431">
    <property type="component" value="Unassembled WGS sequence"/>
</dbReference>
<organism evidence="2 3">
    <name type="scientific">Natrarchaeobius chitinivorans</name>
    <dbReference type="NCBI Taxonomy" id="1679083"/>
    <lineage>
        <taxon>Archaea</taxon>
        <taxon>Methanobacteriati</taxon>
        <taxon>Methanobacteriota</taxon>
        <taxon>Stenosarchaea group</taxon>
        <taxon>Halobacteria</taxon>
        <taxon>Halobacteriales</taxon>
        <taxon>Natrialbaceae</taxon>
        <taxon>Natrarchaeobius</taxon>
    </lineage>
</organism>
<keyword evidence="3" id="KW-1185">Reference proteome</keyword>
<evidence type="ECO:0000313" key="2">
    <source>
        <dbReference type="EMBL" id="RQH03040.1"/>
    </source>
</evidence>
<feature type="region of interest" description="Disordered" evidence="1">
    <location>
        <begin position="64"/>
        <end position="85"/>
    </location>
</feature>
<comment type="caution">
    <text evidence="2">The sequence shown here is derived from an EMBL/GenBank/DDBJ whole genome shotgun (WGS) entry which is preliminary data.</text>
</comment>
<evidence type="ECO:0000313" key="3">
    <source>
        <dbReference type="Proteomes" id="UP000281431"/>
    </source>
</evidence>
<gene>
    <name evidence="2" type="ORF">EA472_00095</name>
</gene>
<name>A0A3N6PMZ6_NATCH</name>
<accession>A0A3N6PMZ6</accession>
<dbReference type="EMBL" id="REFZ01000001">
    <property type="protein sequence ID" value="RQH03040.1"/>
    <property type="molecule type" value="Genomic_DNA"/>
</dbReference>
<protein>
    <submittedName>
        <fullName evidence="2">Uncharacterized protein</fullName>
    </submittedName>
</protein>
<dbReference type="OrthoDB" id="170889at2157"/>
<reference evidence="2 3" key="1">
    <citation type="submission" date="2018-10" db="EMBL/GenBank/DDBJ databases">
        <title>Natrarchaeobius chitinivorans gen. nov., sp. nov., and Natrarchaeobius haloalkaliphilus sp. nov., alkaliphilic, chitin-utilizing haloarchaea from hypersaline alkaline lakes.</title>
        <authorList>
            <person name="Sorokin D.Y."/>
            <person name="Elcheninov A.G."/>
            <person name="Kostrikina N.A."/>
            <person name="Bale N.J."/>
            <person name="Sinninghe Damste J.S."/>
            <person name="Khijniak T.V."/>
            <person name="Kublanov I.V."/>
            <person name="Toshchakov S.V."/>
        </authorList>
    </citation>
    <scope>NUCLEOTIDE SEQUENCE [LARGE SCALE GENOMIC DNA]</scope>
    <source>
        <strain evidence="2 3">AArcht7</strain>
    </source>
</reference>